<evidence type="ECO:0000256" key="6">
    <source>
        <dbReference type="ARBA" id="ARBA00022759"/>
    </source>
</evidence>
<evidence type="ECO:0000313" key="11">
    <source>
        <dbReference type="EMBL" id="KAF9756185.1"/>
    </source>
</evidence>
<dbReference type="PROSITE" id="PS50878">
    <property type="entry name" value="RT_POL"/>
    <property type="match status" value="1"/>
</dbReference>
<dbReference type="GO" id="GO:0006508">
    <property type="term" value="P:proteolysis"/>
    <property type="evidence" value="ECO:0007669"/>
    <property type="project" value="UniProtKB-KW"/>
</dbReference>
<dbReference type="CDD" id="cd01647">
    <property type="entry name" value="RT_LTR"/>
    <property type="match status" value="1"/>
</dbReference>
<dbReference type="GO" id="GO:0003964">
    <property type="term" value="F:RNA-directed DNA polymerase activity"/>
    <property type="evidence" value="ECO:0007669"/>
    <property type="project" value="UniProtKB-KW"/>
</dbReference>
<keyword evidence="1" id="KW-0645">Protease</keyword>
<dbReference type="FunFam" id="3.10.20.370:FF:000001">
    <property type="entry name" value="Retrovirus-related Pol polyprotein from transposon 17.6-like protein"/>
    <property type="match status" value="1"/>
</dbReference>
<keyword evidence="7" id="KW-0378">Hydrolase</keyword>
<keyword evidence="9" id="KW-0732">Signal</keyword>
<feature type="domain" description="Reverse transcriptase" evidence="10">
    <location>
        <begin position="1"/>
        <end position="164"/>
    </location>
</feature>
<keyword evidence="5" id="KW-0064">Aspartyl protease</keyword>
<evidence type="ECO:0000256" key="8">
    <source>
        <dbReference type="ARBA" id="ARBA00022918"/>
    </source>
</evidence>
<gene>
    <name evidence="11" type="primary">pol_71</name>
    <name evidence="11" type="ORF">NGRA_3281</name>
</gene>
<sequence length="363" mass="42614">FLLFFFFFFWGGYKVLVSPLNDIVELDGFEIPKIQELITLLHGKKYFTSIDLKDGFFQIPIRECDKEKTAFYTGKRLMQFKKMPQGYKNSPAIFQRAMQLIFQDLLETVCVIYIDDILVFGTNLEEHDRNLRKVLSRLNEYNLEENTEKRVERAESIKFLGYEISYNSVKPSLDRAQGIMDYKSPESRKELKRFIGMINYDRHFVKGLSDLLAPLYKLQSEEKKFIWTEIEEEIFNKVKKKWKEKLELFIPDMDGEFTLETDASDTGLGACLRQKDRPVAYLSRTLSGAEKNYGITEREVLAALWAMEKLQYHLVGKKFLLITDHKTIEFIKTKKNLDLLVFKDGSIALKNLTLMYNIVKGRK</sequence>
<keyword evidence="8" id="KW-0695">RNA-directed DNA polymerase</keyword>
<dbReference type="OrthoDB" id="2193886at2759"/>
<keyword evidence="3" id="KW-0548">Nucleotidyltransferase</keyword>
<dbReference type="Gene3D" id="3.30.70.270">
    <property type="match status" value="2"/>
</dbReference>
<reference evidence="11 12" key="1">
    <citation type="journal article" date="2020" name="Genome Biol. Evol.">
        <title>Comparative genomics of strictly vertically transmitted, feminizing microsporidia endosymbionts of amphipod crustaceans.</title>
        <authorList>
            <person name="Cormier A."/>
            <person name="Chebbi M.A."/>
            <person name="Giraud I."/>
            <person name="Wattier R."/>
            <person name="Teixeira M."/>
            <person name="Gilbert C."/>
            <person name="Rigaud T."/>
            <person name="Cordaux R."/>
        </authorList>
    </citation>
    <scope>NUCLEOTIDE SEQUENCE [LARGE SCALE GENOMIC DNA]</scope>
    <source>
        <strain evidence="11 12">Ou3-Ou53</strain>
    </source>
</reference>
<proteinExistence type="predicted"/>
<organism evidence="11 12">
    <name type="scientific">Nosema granulosis</name>
    <dbReference type="NCBI Taxonomy" id="83296"/>
    <lineage>
        <taxon>Eukaryota</taxon>
        <taxon>Fungi</taxon>
        <taxon>Fungi incertae sedis</taxon>
        <taxon>Microsporidia</taxon>
        <taxon>Nosematidae</taxon>
        <taxon>Nosema</taxon>
    </lineage>
</organism>
<dbReference type="InterPro" id="IPR051320">
    <property type="entry name" value="Viral_Replic_Matur_Polypro"/>
</dbReference>
<feature type="signal peptide" evidence="9">
    <location>
        <begin position="1"/>
        <end position="17"/>
    </location>
</feature>
<dbReference type="InterPro" id="IPR000477">
    <property type="entry name" value="RT_dom"/>
</dbReference>
<evidence type="ECO:0000256" key="3">
    <source>
        <dbReference type="ARBA" id="ARBA00022695"/>
    </source>
</evidence>
<protein>
    <submittedName>
        <fullName evidence="11">Retrovirus-related Pol polyprotein from transposon opus</fullName>
    </submittedName>
</protein>
<accession>A0A9P6KXU2</accession>
<evidence type="ECO:0000256" key="9">
    <source>
        <dbReference type="SAM" id="SignalP"/>
    </source>
</evidence>
<keyword evidence="6" id="KW-0255">Endonuclease</keyword>
<feature type="chain" id="PRO_5040117191" evidence="9">
    <location>
        <begin position="18"/>
        <end position="363"/>
    </location>
</feature>
<dbReference type="Pfam" id="PF00078">
    <property type="entry name" value="RVT_1"/>
    <property type="match status" value="1"/>
</dbReference>
<evidence type="ECO:0000256" key="2">
    <source>
        <dbReference type="ARBA" id="ARBA00022679"/>
    </source>
</evidence>
<evidence type="ECO:0000256" key="4">
    <source>
        <dbReference type="ARBA" id="ARBA00022722"/>
    </source>
</evidence>
<dbReference type="GO" id="GO:0004190">
    <property type="term" value="F:aspartic-type endopeptidase activity"/>
    <property type="evidence" value="ECO:0007669"/>
    <property type="project" value="UniProtKB-KW"/>
</dbReference>
<dbReference type="InterPro" id="IPR043128">
    <property type="entry name" value="Rev_trsase/Diguanyl_cyclase"/>
</dbReference>
<dbReference type="FunFam" id="3.30.70.270:FF:000020">
    <property type="entry name" value="Transposon Tf2-6 polyprotein-like Protein"/>
    <property type="match status" value="1"/>
</dbReference>
<keyword evidence="2" id="KW-0808">Transferase</keyword>
<comment type="caution">
    <text evidence="11">The sequence shown here is derived from an EMBL/GenBank/DDBJ whole genome shotgun (WGS) entry which is preliminary data.</text>
</comment>
<evidence type="ECO:0000256" key="1">
    <source>
        <dbReference type="ARBA" id="ARBA00022670"/>
    </source>
</evidence>
<dbReference type="PANTHER" id="PTHR33064">
    <property type="entry name" value="POL PROTEIN"/>
    <property type="match status" value="1"/>
</dbReference>
<evidence type="ECO:0000259" key="10">
    <source>
        <dbReference type="PROSITE" id="PS50878"/>
    </source>
</evidence>
<feature type="non-terminal residue" evidence="11">
    <location>
        <position position="1"/>
    </location>
</feature>
<dbReference type="InterPro" id="IPR043502">
    <property type="entry name" value="DNA/RNA_pol_sf"/>
</dbReference>
<name>A0A9P6KXU2_9MICR</name>
<dbReference type="AlphaFoldDB" id="A0A9P6KXU2"/>
<evidence type="ECO:0000256" key="7">
    <source>
        <dbReference type="ARBA" id="ARBA00022801"/>
    </source>
</evidence>
<dbReference type="InterPro" id="IPR041373">
    <property type="entry name" value="RT_RNaseH"/>
</dbReference>
<evidence type="ECO:0000313" key="12">
    <source>
        <dbReference type="Proteomes" id="UP000740883"/>
    </source>
</evidence>
<dbReference type="CDD" id="cd09274">
    <property type="entry name" value="RNase_HI_RT_Ty3"/>
    <property type="match status" value="1"/>
</dbReference>
<dbReference type="Gene3D" id="3.10.20.370">
    <property type="match status" value="1"/>
</dbReference>
<evidence type="ECO:0000256" key="5">
    <source>
        <dbReference type="ARBA" id="ARBA00022750"/>
    </source>
</evidence>
<dbReference type="Pfam" id="PF17917">
    <property type="entry name" value="RT_RNaseH"/>
    <property type="match status" value="1"/>
</dbReference>
<dbReference type="SUPFAM" id="SSF56672">
    <property type="entry name" value="DNA/RNA polymerases"/>
    <property type="match status" value="1"/>
</dbReference>
<dbReference type="GO" id="GO:0004519">
    <property type="term" value="F:endonuclease activity"/>
    <property type="evidence" value="ECO:0007669"/>
    <property type="project" value="UniProtKB-KW"/>
</dbReference>
<keyword evidence="4" id="KW-0540">Nuclease</keyword>
<dbReference type="EMBL" id="SBJO01000767">
    <property type="protein sequence ID" value="KAF9756185.1"/>
    <property type="molecule type" value="Genomic_DNA"/>
</dbReference>
<keyword evidence="12" id="KW-1185">Reference proteome</keyword>
<dbReference type="PANTHER" id="PTHR33064:SF37">
    <property type="entry name" value="RIBONUCLEASE H"/>
    <property type="match status" value="1"/>
</dbReference>
<dbReference type="Proteomes" id="UP000740883">
    <property type="component" value="Unassembled WGS sequence"/>
</dbReference>